<reference evidence="6" key="1">
    <citation type="submission" date="2017-09" db="EMBL/GenBank/DDBJ databases">
        <title>Depth-based differentiation of microbial function through sediment-hosted aquifers and enrichment of novel symbionts in the deep terrestrial subsurface.</title>
        <authorList>
            <person name="Probst A.J."/>
            <person name="Ladd B."/>
            <person name="Jarett J.K."/>
            <person name="Geller-Mcgrath D.E."/>
            <person name="Sieber C.M.K."/>
            <person name="Emerson J.B."/>
            <person name="Anantharaman K."/>
            <person name="Thomas B.C."/>
            <person name="Malmstrom R."/>
            <person name="Stieglmeier M."/>
            <person name="Klingl A."/>
            <person name="Woyke T."/>
            <person name="Ryan C.M."/>
            <person name="Banfield J.F."/>
        </authorList>
    </citation>
    <scope>NUCLEOTIDE SEQUENCE [LARGE SCALE GENOMIC DNA]</scope>
</reference>
<dbReference type="PANTHER" id="PTHR11527">
    <property type="entry name" value="HEAT-SHOCK PROTEIN 20 FAMILY MEMBER"/>
    <property type="match status" value="1"/>
</dbReference>
<dbReference type="Pfam" id="PF00011">
    <property type="entry name" value="HSP20"/>
    <property type="match status" value="1"/>
</dbReference>
<gene>
    <name evidence="5" type="ORF">COS49_00020</name>
</gene>
<dbReference type="EMBL" id="PEUX01000001">
    <property type="protein sequence ID" value="PIV10511.1"/>
    <property type="molecule type" value="Genomic_DNA"/>
</dbReference>
<feature type="domain" description="CS" evidence="4">
    <location>
        <begin position="55"/>
        <end position="161"/>
    </location>
</feature>
<comment type="similarity">
    <text evidence="1 2">Belongs to the small heat shock protein (HSP20) family.</text>
</comment>
<proteinExistence type="inferred from homology"/>
<sequence>MSRITNFLFVIRCSLFIDWIMPIKWQPFKELENPSQMPDVFEEDDWVPFVPTFRTEEPAVDIYQDKNNLYLEMPLAGINPKDVQISIDDNILTIQGKTQEKKEIKEKDYLRKEIRKGSFRRAIKLPVQVKGRKAAAESMDGMIRITIPKAAKTTLSSKRVPIKIK</sequence>
<protein>
    <submittedName>
        <fullName evidence="5">Uncharacterized protein</fullName>
    </submittedName>
</protein>
<feature type="domain" description="SHSP" evidence="3">
    <location>
        <begin position="51"/>
        <end position="165"/>
    </location>
</feature>
<evidence type="ECO:0000259" key="3">
    <source>
        <dbReference type="PROSITE" id="PS01031"/>
    </source>
</evidence>
<dbReference type="InterPro" id="IPR007052">
    <property type="entry name" value="CS_dom"/>
</dbReference>
<evidence type="ECO:0000256" key="2">
    <source>
        <dbReference type="RuleBase" id="RU003616"/>
    </source>
</evidence>
<dbReference type="PROSITE" id="PS51203">
    <property type="entry name" value="CS"/>
    <property type="match status" value="1"/>
</dbReference>
<name>A0A2M7BVD5_9BACT</name>
<dbReference type="AlphaFoldDB" id="A0A2M7BVD5"/>
<evidence type="ECO:0000313" key="6">
    <source>
        <dbReference type="Proteomes" id="UP000229894"/>
    </source>
</evidence>
<dbReference type="InterPro" id="IPR008978">
    <property type="entry name" value="HSP20-like_chaperone"/>
</dbReference>
<dbReference type="InterPro" id="IPR002068">
    <property type="entry name" value="A-crystallin/Hsp20_dom"/>
</dbReference>
<comment type="caution">
    <text evidence="5">The sequence shown here is derived from an EMBL/GenBank/DDBJ whole genome shotgun (WGS) entry which is preliminary data.</text>
</comment>
<evidence type="ECO:0000256" key="1">
    <source>
        <dbReference type="PROSITE-ProRule" id="PRU00285"/>
    </source>
</evidence>
<dbReference type="CDD" id="cd06464">
    <property type="entry name" value="ACD_sHsps-like"/>
    <property type="match status" value="1"/>
</dbReference>
<evidence type="ECO:0000313" key="5">
    <source>
        <dbReference type="EMBL" id="PIV10511.1"/>
    </source>
</evidence>
<organism evidence="5 6">
    <name type="scientific">Candidatus Portnoybacteria bacterium CG03_land_8_20_14_0_80_41_10</name>
    <dbReference type="NCBI Taxonomy" id="1974808"/>
    <lineage>
        <taxon>Bacteria</taxon>
        <taxon>Candidatus Portnoyibacteriota</taxon>
    </lineage>
</organism>
<accession>A0A2M7BVD5</accession>
<dbReference type="PROSITE" id="PS01031">
    <property type="entry name" value="SHSP"/>
    <property type="match status" value="1"/>
</dbReference>
<dbReference type="Gene3D" id="2.60.40.790">
    <property type="match status" value="1"/>
</dbReference>
<dbReference type="InterPro" id="IPR031107">
    <property type="entry name" value="Small_HSP"/>
</dbReference>
<evidence type="ECO:0000259" key="4">
    <source>
        <dbReference type="PROSITE" id="PS51203"/>
    </source>
</evidence>
<dbReference type="SUPFAM" id="SSF49764">
    <property type="entry name" value="HSP20-like chaperones"/>
    <property type="match status" value="1"/>
</dbReference>
<dbReference type="Proteomes" id="UP000229894">
    <property type="component" value="Unassembled WGS sequence"/>
</dbReference>